<accession>A0A9D4DC39</accession>
<dbReference type="InterPro" id="IPR008928">
    <property type="entry name" value="6-hairpin_glycosidase_sf"/>
</dbReference>
<dbReference type="InterPro" id="IPR001701">
    <property type="entry name" value="Glyco_hydro_9"/>
</dbReference>
<evidence type="ECO:0000256" key="8">
    <source>
        <dbReference type="ARBA" id="ARBA00023326"/>
    </source>
</evidence>
<evidence type="ECO:0000256" key="6">
    <source>
        <dbReference type="ARBA" id="ARBA00023277"/>
    </source>
</evidence>
<evidence type="ECO:0000313" key="12">
    <source>
        <dbReference type="Proteomes" id="UP000828390"/>
    </source>
</evidence>
<evidence type="ECO:0000256" key="5">
    <source>
        <dbReference type="ARBA" id="ARBA00023001"/>
    </source>
</evidence>
<name>A0A9D4DC39_DREPO</name>
<feature type="domain" description="Glycoside hydrolase family 9" evidence="10">
    <location>
        <begin position="5"/>
        <end position="54"/>
    </location>
</feature>
<keyword evidence="6" id="KW-0119">Carbohydrate metabolism</keyword>
<keyword evidence="8" id="KW-0624">Polysaccharide degradation</keyword>
<evidence type="ECO:0000256" key="4">
    <source>
        <dbReference type="ARBA" id="ARBA00022801"/>
    </source>
</evidence>
<evidence type="ECO:0000256" key="9">
    <source>
        <dbReference type="SAM" id="MobiDB-lite"/>
    </source>
</evidence>
<evidence type="ECO:0000259" key="10">
    <source>
        <dbReference type="Pfam" id="PF00759"/>
    </source>
</evidence>
<keyword evidence="4" id="KW-0378">Hydrolase</keyword>
<keyword evidence="7" id="KW-0326">Glycosidase</keyword>
<sequence length="66" mass="7111">MKYNYGDALGLSILFFDAQRSGRLPPNNPIPWRGDSAVNDGDSGHDLSGGWYDGTLGENNALNPNT</sequence>
<dbReference type="EMBL" id="JAIWYP010000011">
    <property type="protein sequence ID" value="KAH3741078.1"/>
    <property type="molecule type" value="Genomic_DNA"/>
</dbReference>
<dbReference type="Proteomes" id="UP000828390">
    <property type="component" value="Unassembled WGS sequence"/>
</dbReference>
<protein>
    <recommendedName>
        <fullName evidence="3">cellulase</fullName>
        <ecNumber evidence="3">3.2.1.4</ecNumber>
    </recommendedName>
</protein>
<evidence type="ECO:0000256" key="1">
    <source>
        <dbReference type="ARBA" id="ARBA00000966"/>
    </source>
</evidence>
<dbReference type="Pfam" id="PF00759">
    <property type="entry name" value="Glyco_hydro_9"/>
    <property type="match status" value="1"/>
</dbReference>
<dbReference type="GO" id="GO:0008810">
    <property type="term" value="F:cellulase activity"/>
    <property type="evidence" value="ECO:0007669"/>
    <property type="project" value="UniProtKB-EC"/>
</dbReference>
<dbReference type="AlphaFoldDB" id="A0A9D4DC39"/>
<dbReference type="PANTHER" id="PTHR22298">
    <property type="entry name" value="ENDO-1,4-BETA-GLUCANASE"/>
    <property type="match status" value="1"/>
</dbReference>
<comment type="catalytic activity">
    <reaction evidence="1">
        <text>Endohydrolysis of (1-&gt;4)-beta-D-glucosidic linkages in cellulose, lichenin and cereal beta-D-glucans.</text>
        <dbReference type="EC" id="3.2.1.4"/>
    </reaction>
</comment>
<organism evidence="11 12">
    <name type="scientific">Dreissena polymorpha</name>
    <name type="common">Zebra mussel</name>
    <name type="synonym">Mytilus polymorpha</name>
    <dbReference type="NCBI Taxonomy" id="45954"/>
    <lineage>
        <taxon>Eukaryota</taxon>
        <taxon>Metazoa</taxon>
        <taxon>Spiralia</taxon>
        <taxon>Lophotrochozoa</taxon>
        <taxon>Mollusca</taxon>
        <taxon>Bivalvia</taxon>
        <taxon>Autobranchia</taxon>
        <taxon>Heteroconchia</taxon>
        <taxon>Euheterodonta</taxon>
        <taxon>Imparidentia</taxon>
        <taxon>Neoheterodontei</taxon>
        <taxon>Myida</taxon>
        <taxon>Dreissenoidea</taxon>
        <taxon>Dreissenidae</taxon>
        <taxon>Dreissena</taxon>
    </lineage>
</organism>
<dbReference type="EC" id="3.2.1.4" evidence="3"/>
<gene>
    <name evidence="11" type="ORF">DPMN_047796</name>
</gene>
<dbReference type="GO" id="GO:0030245">
    <property type="term" value="P:cellulose catabolic process"/>
    <property type="evidence" value="ECO:0007669"/>
    <property type="project" value="UniProtKB-KW"/>
</dbReference>
<proteinExistence type="inferred from homology"/>
<evidence type="ECO:0000256" key="2">
    <source>
        <dbReference type="ARBA" id="ARBA00007072"/>
    </source>
</evidence>
<dbReference type="SUPFAM" id="SSF48208">
    <property type="entry name" value="Six-hairpin glycosidases"/>
    <property type="match status" value="1"/>
</dbReference>
<keyword evidence="12" id="KW-1185">Reference proteome</keyword>
<comment type="similarity">
    <text evidence="2">Belongs to the glycosyl hydrolase 9 (cellulase E) family.</text>
</comment>
<reference evidence="11" key="2">
    <citation type="submission" date="2020-11" db="EMBL/GenBank/DDBJ databases">
        <authorList>
            <person name="McCartney M.A."/>
            <person name="Auch B."/>
            <person name="Kono T."/>
            <person name="Mallez S."/>
            <person name="Becker A."/>
            <person name="Gohl D.M."/>
            <person name="Silverstein K.A.T."/>
            <person name="Koren S."/>
            <person name="Bechman K.B."/>
            <person name="Herman A."/>
            <person name="Abrahante J.E."/>
            <person name="Garbe J."/>
        </authorList>
    </citation>
    <scope>NUCLEOTIDE SEQUENCE</scope>
    <source>
        <strain evidence="11">Duluth1</strain>
        <tissue evidence="11">Whole animal</tissue>
    </source>
</reference>
<dbReference type="Gene3D" id="1.50.10.10">
    <property type="match status" value="1"/>
</dbReference>
<evidence type="ECO:0000256" key="7">
    <source>
        <dbReference type="ARBA" id="ARBA00023295"/>
    </source>
</evidence>
<keyword evidence="5" id="KW-0136">Cellulose degradation</keyword>
<reference evidence="11" key="1">
    <citation type="journal article" date="2019" name="bioRxiv">
        <title>The Genome of the Zebra Mussel, Dreissena polymorpha: A Resource for Invasive Species Research.</title>
        <authorList>
            <person name="McCartney M.A."/>
            <person name="Auch B."/>
            <person name="Kono T."/>
            <person name="Mallez S."/>
            <person name="Zhang Y."/>
            <person name="Obille A."/>
            <person name="Becker A."/>
            <person name="Abrahante J.E."/>
            <person name="Garbe J."/>
            <person name="Badalamenti J.P."/>
            <person name="Herman A."/>
            <person name="Mangelson H."/>
            <person name="Liachko I."/>
            <person name="Sullivan S."/>
            <person name="Sone E.D."/>
            <person name="Koren S."/>
            <person name="Silverstein K.A.T."/>
            <person name="Beckman K.B."/>
            <person name="Gohl D.M."/>
        </authorList>
    </citation>
    <scope>NUCLEOTIDE SEQUENCE</scope>
    <source>
        <strain evidence="11">Duluth1</strain>
        <tissue evidence="11">Whole animal</tissue>
    </source>
</reference>
<feature type="region of interest" description="Disordered" evidence="9">
    <location>
        <begin position="24"/>
        <end position="66"/>
    </location>
</feature>
<evidence type="ECO:0000256" key="3">
    <source>
        <dbReference type="ARBA" id="ARBA00012601"/>
    </source>
</evidence>
<evidence type="ECO:0000313" key="11">
    <source>
        <dbReference type="EMBL" id="KAH3741078.1"/>
    </source>
</evidence>
<feature type="compositionally biased region" description="Polar residues" evidence="9">
    <location>
        <begin position="57"/>
        <end position="66"/>
    </location>
</feature>
<comment type="caution">
    <text evidence="11">The sequence shown here is derived from an EMBL/GenBank/DDBJ whole genome shotgun (WGS) entry which is preliminary data.</text>
</comment>
<dbReference type="InterPro" id="IPR012341">
    <property type="entry name" value="6hp_glycosidase-like_sf"/>
</dbReference>